<reference evidence="2" key="1">
    <citation type="submission" date="2019-02" db="EMBL/GenBank/DDBJ databases">
        <title>Draft genome sequence of Enterococcus sp. Gos25-1.</title>
        <authorList>
            <person name="Tanaka N."/>
            <person name="Shiwa Y."/>
            <person name="Fujita N."/>
        </authorList>
    </citation>
    <scope>NUCLEOTIDE SEQUENCE [LARGE SCALE GENOMIC DNA]</scope>
    <source>
        <strain evidence="2">Gos25-1</strain>
    </source>
</reference>
<keyword evidence="2" id="KW-1185">Reference proteome</keyword>
<comment type="caution">
    <text evidence="1">The sequence shown here is derived from an EMBL/GenBank/DDBJ whole genome shotgun (WGS) entry which is preliminary data.</text>
</comment>
<protein>
    <submittedName>
        <fullName evidence="1">Uncharacterized protein</fullName>
    </submittedName>
</protein>
<dbReference type="AlphaFoldDB" id="A0A4P5PB03"/>
<sequence>MKGTSPAFNSLKGRFDTPFKRRAAFWADFDTVTWIVDGVTCVVLDQRIETDTLFLIKNE</sequence>
<evidence type="ECO:0000313" key="2">
    <source>
        <dbReference type="Proteomes" id="UP000290567"/>
    </source>
</evidence>
<organism evidence="1 2">
    <name type="scientific">Enterococcus florum</name>
    <dbReference type="NCBI Taxonomy" id="2480627"/>
    <lineage>
        <taxon>Bacteria</taxon>
        <taxon>Bacillati</taxon>
        <taxon>Bacillota</taxon>
        <taxon>Bacilli</taxon>
        <taxon>Lactobacillales</taxon>
        <taxon>Enterococcaceae</taxon>
        <taxon>Enterococcus</taxon>
    </lineage>
</organism>
<dbReference type="Proteomes" id="UP000290567">
    <property type="component" value="Unassembled WGS sequence"/>
</dbReference>
<dbReference type="EMBL" id="BJCC01000031">
    <property type="protein sequence ID" value="GCF95325.1"/>
    <property type="molecule type" value="Genomic_DNA"/>
</dbReference>
<accession>A0A4P5PB03</accession>
<gene>
    <name evidence="1" type="ORF">NRIC_32160</name>
</gene>
<proteinExistence type="predicted"/>
<name>A0A4P5PB03_9ENTE</name>
<evidence type="ECO:0000313" key="1">
    <source>
        <dbReference type="EMBL" id="GCF95325.1"/>
    </source>
</evidence>